<dbReference type="EMBL" id="QZEI01000077">
    <property type="protein sequence ID" value="RLV58353.1"/>
    <property type="molecule type" value="Genomic_DNA"/>
</dbReference>
<accession>A0A3L8PUU8</accession>
<evidence type="ECO:0000313" key="5">
    <source>
        <dbReference type="EMBL" id="RLV58353.1"/>
    </source>
</evidence>
<reference evidence="5 6" key="1">
    <citation type="submission" date="2018-09" db="EMBL/GenBank/DDBJ databases">
        <title>Phylogeny of the Shewanellaceae, and recommendation for two new genera, Pseudoshewanella and Parashewanella.</title>
        <authorList>
            <person name="Wang G."/>
        </authorList>
    </citation>
    <scope>NUCLEOTIDE SEQUENCE [LARGE SCALE GENOMIC DNA]</scope>
    <source>
        <strain evidence="5 6">C51</strain>
    </source>
</reference>
<evidence type="ECO:0000256" key="3">
    <source>
        <dbReference type="PROSITE-ProRule" id="PRU00023"/>
    </source>
</evidence>
<organism evidence="5 6">
    <name type="scientific">Parashewanella curva</name>
    <dbReference type="NCBI Taxonomy" id="2338552"/>
    <lineage>
        <taxon>Bacteria</taxon>
        <taxon>Pseudomonadati</taxon>
        <taxon>Pseudomonadota</taxon>
        <taxon>Gammaproteobacteria</taxon>
        <taxon>Alteromonadales</taxon>
        <taxon>Shewanellaceae</taxon>
        <taxon>Parashewanella</taxon>
    </lineage>
</organism>
<dbReference type="SMART" id="SM00248">
    <property type="entry name" value="ANK"/>
    <property type="match status" value="8"/>
</dbReference>
<sequence length="693" mass="77107">MAEATNRSTLTPTTELVLVYEQAQAAFSLECGDKKYGISHGLSELACNSINRHQAVLQFHQFEKGALEPAISLLEVKIEHTTSAGKCWKVSQLNRSMHVFANTEDNAISHLEQEMNMLHKELKAQPVGVAITHAILSKNLTLLEAYLQAGINPTCFIDRKNYNVKEKEVEPELGFTTKWSRPYSCQCYPRHQPTEHSCPNDVKKYYWGSTAQFEFSALSTNQVTPLHIAVYQAHEPTIALLVAAGARPVLKNLSGNTALHLACTKERHHLIPELIKSCKPDDLDITDAEGNNAIRKLIELGQLERVKELGDAGANLEITSRLGTSPLQLACHGNKHLTSEYLLGKGVNVDYQNPDGHSALHHAAGSGSVNCIETLLKYAPQVDIRDKNGCTPLYLCVKNCGDPKGIDEHLIKHGANPFLKNNKGVSPAILAAQKANHSKMLAKFLKTETKFKSPETRENAIEELYQEATKASNMEAIIILIDEMPENAFQERVLEVLDVATSRHNQKTINDCIERMKKAQLTVPAHIVAKAIIMGPSELKAHTEMVSSLLSISAQLNNVKEGKSALLLTVMHWSKRPELANAICNIIITSCERQLDLEPLHAYWGSTSTRRVIIDNLGYVAAQKFMAQYSDIRKKLSHASNVNVTEFEQKESAKWDELEREGIHPFVTNKPKQLPNFKNIPLQEMPSPSKKDD</sequence>
<dbReference type="SUPFAM" id="SSF48403">
    <property type="entry name" value="Ankyrin repeat"/>
    <property type="match status" value="1"/>
</dbReference>
<dbReference type="InterPro" id="IPR002110">
    <property type="entry name" value="Ankyrin_rpt"/>
</dbReference>
<keyword evidence="2 3" id="KW-0040">ANK repeat</keyword>
<dbReference type="AlphaFoldDB" id="A0A3L8PUU8"/>
<dbReference type="Proteomes" id="UP000281474">
    <property type="component" value="Unassembled WGS sequence"/>
</dbReference>
<keyword evidence="1" id="KW-0677">Repeat</keyword>
<evidence type="ECO:0000313" key="6">
    <source>
        <dbReference type="Proteomes" id="UP000281474"/>
    </source>
</evidence>
<dbReference type="InterPro" id="IPR051070">
    <property type="entry name" value="NF-kappa-B_inhibitor"/>
</dbReference>
<dbReference type="GO" id="GO:0005829">
    <property type="term" value="C:cytosol"/>
    <property type="evidence" value="ECO:0007669"/>
    <property type="project" value="TreeGrafter"/>
</dbReference>
<feature type="region of interest" description="Disordered" evidence="4">
    <location>
        <begin position="666"/>
        <end position="693"/>
    </location>
</feature>
<dbReference type="GO" id="GO:0071356">
    <property type="term" value="P:cellular response to tumor necrosis factor"/>
    <property type="evidence" value="ECO:0007669"/>
    <property type="project" value="TreeGrafter"/>
</dbReference>
<dbReference type="GO" id="GO:0051059">
    <property type="term" value="F:NF-kappaB binding"/>
    <property type="evidence" value="ECO:0007669"/>
    <property type="project" value="TreeGrafter"/>
</dbReference>
<proteinExistence type="predicted"/>
<evidence type="ECO:0000256" key="4">
    <source>
        <dbReference type="SAM" id="MobiDB-lite"/>
    </source>
</evidence>
<dbReference type="PROSITE" id="PS50297">
    <property type="entry name" value="ANK_REP_REGION"/>
    <property type="match status" value="2"/>
</dbReference>
<dbReference type="PANTHER" id="PTHR46680:SF3">
    <property type="entry name" value="NF-KAPPA-B INHIBITOR CACTUS"/>
    <property type="match status" value="1"/>
</dbReference>
<feature type="repeat" description="ANK" evidence="3">
    <location>
        <begin position="355"/>
        <end position="387"/>
    </location>
</feature>
<gene>
    <name evidence="5" type="ORF">D5018_17760</name>
</gene>
<feature type="repeat" description="ANK" evidence="3">
    <location>
        <begin position="322"/>
        <end position="354"/>
    </location>
</feature>
<evidence type="ECO:0000256" key="2">
    <source>
        <dbReference type="ARBA" id="ARBA00023043"/>
    </source>
</evidence>
<dbReference type="PANTHER" id="PTHR46680">
    <property type="entry name" value="NF-KAPPA-B INHIBITOR ALPHA"/>
    <property type="match status" value="1"/>
</dbReference>
<evidence type="ECO:0000256" key="1">
    <source>
        <dbReference type="ARBA" id="ARBA00022737"/>
    </source>
</evidence>
<dbReference type="Pfam" id="PF12796">
    <property type="entry name" value="Ank_2"/>
    <property type="match status" value="2"/>
</dbReference>
<protein>
    <submittedName>
        <fullName evidence="5">Uncharacterized protein</fullName>
    </submittedName>
</protein>
<dbReference type="Gene3D" id="1.25.40.20">
    <property type="entry name" value="Ankyrin repeat-containing domain"/>
    <property type="match status" value="2"/>
</dbReference>
<keyword evidence="6" id="KW-1185">Reference proteome</keyword>
<dbReference type="PROSITE" id="PS50088">
    <property type="entry name" value="ANK_REPEAT"/>
    <property type="match status" value="3"/>
</dbReference>
<name>A0A3L8PUU8_9GAMM</name>
<comment type="caution">
    <text evidence="5">The sequence shown here is derived from an EMBL/GenBank/DDBJ whole genome shotgun (WGS) entry which is preliminary data.</text>
</comment>
<feature type="repeat" description="ANK" evidence="3">
    <location>
        <begin position="221"/>
        <end position="253"/>
    </location>
</feature>
<dbReference type="RefSeq" id="WP_121840332.1">
    <property type="nucleotide sequence ID" value="NZ_ML014826.1"/>
</dbReference>
<dbReference type="InterPro" id="IPR036770">
    <property type="entry name" value="Ankyrin_rpt-contain_sf"/>
</dbReference>
<dbReference type="OrthoDB" id="7029844at2"/>